<gene>
    <name evidence="1" type="ORF">SU60_15975</name>
</gene>
<dbReference type="Proteomes" id="UP000031977">
    <property type="component" value="Unassembled WGS sequence"/>
</dbReference>
<evidence type="ECO:0000313" key="1">
    <source>
        <dbReference type="EMBL" id="KIN09988.1"/>
    </source>
</evidence>
<name>A0A0C3E6G6_9VIBR</name>
<dbReference type="AlphaFoldDB" id="A0A0C3E6G6"/>
<proteinExistence type="predicted"/>
<comment type="caution">
    <text evidence="1">The sequence shown here is derived from an EMBL/GenBank/DDBJ whole genome shotgun (WGS) entry which is preliminary data.</text>
</comment>
<protein>
    <submittedName>
        <fullName evidence="1">Uncharacterized protein</fullName>
    </submittedName>
</protein>
<evidence type="ECO:0000313" key="2">
    <source>
        <dbReference type="Proteomes" id="UP000031977"/>
    </source>
</evidence>
<sequence length="90" mass="10306">MLSNKHQALNMRLPIKQFSFLGENSGKTTVSILKGTVIQGNMRLRNTIYPKHSATFNSQISNKTKRLNAKHRAVRLQVLTVQIRTILRTF</sequence>
<dbReference type="EMBL" id="JXOK01000062">
    <property type="protein sequence ID" value="KIN09988.1"/>
    <property type="molecule type" value="Genomic_DNA"/>
</dbReference>
<reference evidence="1 2" key="1">
    <citation type="submission" date="2015-01" db="EMBL/GenBank/DDBJ databases">
        <title>Draft genome of Vibrio mytili type strain CAIM 528.</title>
        <authorList>
            <person name="Gonzalez-Castillo A."/>
            <person name="Gomez-Gil B."/>
            <person name="Enciso-Ibarra J."/>
        </authorList>
    </citation>
    <scope>NUCLEOTIDE SEQUENCE [LARGE SCALE GENOMIC DNA]</scope>
    <source>
        <strain evidence="1 2">CAIM 528</strain>
    </source>
</reference>
<accession>A0A0C3E6G6</accession>
<dbReference type="STRING" id="50718.SU60_15975"/>
<organism evidence="1 2">
    <name type="scientific">Vibrio mytili</name>
    <dbReference type="NCBI Taxonomy" id="50718"/>
    <lineage>
        <taxon>Bacteria</taxon>
        <taxon>Pseudomonadati</taxon>
        <taxon>Pseudomonadota</taxon>
        <taxon>Gammaproteobacteria</taxon>
        <taxon>Vibrionales</taxon>
        <taxon>Vibrionaceae</taxon>
        <taxon>Vibrio</taxon>
    </lineage>
</organism>
<keyword evidence="2" id="KW-1185">Reference proteome</keyword>